<dbReference type="PROSITE" id="PS00690">
    <property type="entry name" value="DEAH_ATP_HELICASE"/>
    <property type="match status" value="1"/>
</dbReference>
<dbReference type="PANTHER" id="PTHR45626:SF12">
    <property type="entry name" value="DNA REPAIR PROTEIN RAD16"/>
    <property type="match status" value="1"/>
</dbReference>
<organism evidence="12 13">
    <name type="scientific">Lichtheimia ornata</name>
    <dbReference type="NCBI Taxonomy" id="688661"/>
    <lineage>
        <taxon>Eukaryota</taxon>
        <taxon>Fungi</taxon>
        <taxon>Fungi incertae sedis</taxon>
        <taxon>Mucoromycota</taxon>
        <taxon>Mucoromycotina</taxon>
        <taxon>Mucoromycetes</taxon>
        <taxon>Mucorales</taxon>
        <taxon>Lichtheimiaceae</taxon>
        <taxon>Lichtheimia</taxon>
    </lineage>
</organism>
<comment type="subcellular location">
    <subcellularLocation>
        <location evidence="1">Nucleus</location>
    </subcellularLocation>
</comment>
<name>A0AAD7UXS7_9FUNG</name>
<gene>
    <name evidence="12" type="ORF">O0I10_009108</name>
</gene>
<dbReference type="SUPFAM" id="SSF57850">
    <property type="entry name" value="RING/U-box"/>
    <property type="match status" value="1"/>
</dbReference>
<dbReference type="PROSITE" id="PS50089">
    <property type="entry name" value="ZF_RING_2"/>
    <property type="match status" value="1"/>
</dbReference>
<dbReference type="GO" id="GO:0008270">
    <property type="term" value="F:zinc ion binding"/>
    <property type="evidence" value="ECO:0007669"/>
    <property type="project" value="UniProtKB-KW"/>
</dbReference>
<dbReference type="InterPro" id="IPR013083">
    <property type="entry name" value="Znf_RING/FYVE/PHD"/>
</dbReference>
<dbReference type="SUPFAM" id="SSF52540">
    <property type="entry name" value="P-loop containing nucleoside triphosphate hydrolases"/>
    <property type="match status" value="2"/>
</dbReference>
<evidence type="ECO:0000256" key="6">
    <source>
        <dbReference type="ARBA" id="ARBA00022840"/>
    </source>
</evidence>
<feature type="domain" description="Helicase ATP-binding" evidence="10">
    <location>
        <begin position="400"/>
        <end position="573"/>
    </location>
</feature>
<evidence type="ECO:0000256" key="3">
    <source>
        <dbReference type="ARBA" id="ARBA00022741"/>
    </source>
</evidence>
<reference evidence="12 13" key="1">
    <citation type="submission" date="2023-03" db="EMBL/GenBank/DDBJ databases">
        <title>Genome sequence of Lichtheimia ornata CBS 291.66.</title>
        <authorList>
            <person name="Mohabir J.T."/>
            <person name="Shea T.P."/>
            <person name="Kurbessoian T."/>
            <person name="Berby B."/>
            <person name="Fontaine J."/>
            <person name="Livny J."/>
            <person name="Gnirke A."/>
            <person name="Stajich J.E."/>
            <person name="Cuomo C.A."/>
        </authorList>
    </citation>
    <scope>NUCLEOTIDE SEQUENCE [LARGE SCALE GENOMIC DNA]</scope>
    <source>
        <strain evidence="12">CBS 291.66</strain>
    </source>
</reference>
<feature type="region of interest" description="Disordered" evidence="8">
    <location>
        <begin position="1"/>
        <end position="152"/>
    </location>
</feature>
<dbReference type="InterPro" id="IPR000330">
    <property type="entry name" value="SNF2_N"/>
</dbReference>
<keyword evidence="3" id="KW-0547">Nucleotide-binding</keyword>
<feature type="domain" description="RING-type" evidence="9">
    <location>
        <begin position="734"/>
        <end position="781"/>
    </location>
</feature>
<dbReference type="GO" id="GO:0004386">
    <property type="term" value="F:helicase activity"/>
    <property type="evidence" value="ECO:0007669"/>
    <property type="project" value="UniProtKB-KW"/>
</dbReference>
<dbReference type="GO" id="GO:0016787">
    <property type="term" value="F:hydrolase activity"/>
    <property type="evidence" value="ECO:0007669"/>
    <property type="project" value="UniProtKB-KW"/>
</dbReference>
<feature type="compositionally biased region" description="Basic and acidic residues" evidence="8">
    <location>
        <begin position="82"/>
        <end position="93"/>
    </location>
</feature>
<evidence type="ECO:0000256" key="4">
    <source>
        <dbReference type="ARBA" id="ARBA00022801"/>
    </source>
</evidence>
<dbReference type="GO" id="GO:0005524">
    <property type="term" value="F:ATP binding"/>
    <property type="evidence" value="ECO:0007669"/>
    <property type="project" value="UniProtKB-KW"/>
</dbReference>
<feature type="domain" description="Helicase C-terminal" evidence="11">
    <location>
        <begin position="828"/>
        <end position="981"/>
    </location>
</feature>
<evidence type="ECO:0000256" key="2">
    <source>
        <dbReference type="ARBA" id="ARBA00007025"/>
    </source>
</evidence>
<sequence length="995" mass="112021">MVTTRNSSRAQRATGASSSSSQSGHTTPRSRREATSSSDRPNVITVLSDDDNDFQDLILPVRRRRMEPTTTTPVRSSKRLKQRDQGAAEGDRKGKGKGRMTLPTPIVSSDDSTTSTPTADLEDTVQEPLEVKQEDVEPTASHQSIKQEHGMTTLGQQDAKLLEDTLENVVVCKGELDELGEAILKQNASAAMTTPQEDDEKPKDEEHDIKDEDDEKPKDEEQDVKDEDDDLGATLVEQDMVDGTLVHDEEALNATLEDIKGESSSSSTDIGASSPTPGFDDASSTTTAGTLNPNNIRLSVPPTDTEAEDDDTSTIEDEDEEALLDQQPRRFPGTVNPSRANINAKRTTRKLLAHHPELANVWDELDNAISAPVKPVEQPEKLKLSLLPFQRHGVGWMRQQEEINDFKGGILADEMGMGKTIQTIALLLSDEESPNLVVAPTVALMQWKHEIEKHTNNALKVCVFHGDKRPNKVRVLLDHDVVLTTYSVVETAFRYQEHGRTKQGKLVKEKSILHQVQWHRIILDEAHNIKARSSNTARAVFNFESKFKWSLTGTPLQNRVGELYSLIRFMQADPFAYYYCKDCPCKTISWQFSDGKSCDQCGHRPMDHTCWWNNEVLKPIQHNGYVGEGRIAMEKLGKLLDKMMLRRTKVQCADDLGLPPRKVVVRRDYFSAEEEEVYRSLFSDSARQFSAYVEQGSVLNNYANIFELLTKMRQSANHPDLVLRKTGDDQQLVCMLCSDTPEDAIRAHCRHIFCRDCCIRYLASFDDEEAPMDQGPKCPTCFAHFLVDLSQPTVELQHEAGLHATYAKTSIVNRINMDKWRSSTKIEALVEELSKLQAEDRTIKSIVFSQFVNFLDLVYWRLSRAGFECIRLDGTMSPQQRDAAIKHFNNKPSCTVFLISLKAGGVALNLVEASRVFICDPWWNPAVELQAMDRIHRLGQRRPIKITRLIIENSIENRIVQLQDKKTALVDSTVGRDTSALDKLSAEDLQFLFVM</sequence>
<dbReference type="GO" id="GO:0006289">
    <property type="term" value="P:nucleotide-excision repair"/>
    <property type="evidence" value="ECO:0007669"/>
    <property type="project" value="TreeGrafter"/>
</dbReference>
<dbReference type="InterPro" id="IPR038718">
    <property type="entry name" value="SNF2-like_sf"/>
</dbReference>
<dbReference type="GO" id="GO:0008094">
    <property type="term" value="F:ATP-dependent activity, acting on DNA"/>
    <property type="evidence" value="ECO:0007669"/>
    <property type="project" value="TreeGrafter"/>
</dbReference>
<evidence type="ECO:0000259" key="9">
    <source>
        <dbReference type="PROSITE" id="PS50089"/>
    </source>
</evidence>
<feature type="compositionally biased region" description="Acidic residues" evidence="8">
    <location>
        <begin position="220"/>
        <end position="231"/>
    </location>
</feature>
<dbReference type="PROSITE" id="PS51194">
    <property type="entry name" value="HELICASE_CTER"/>
    <property type="match status" value="1"/>
</dbReference>
<evidence type="ECO:0000259" key="11">
    <source>
        <dbReference type="PROSITE" id="PS51194"/>
    </source>
</evidence>
<proteinExistence type="inferred from homology"/>
<dbReference type="GeneID" id="83216515"/>
<dbReference type="InterPro" id="IPR014001">
    <property type="entry name" value="Helicase_ATP-bd"/>
</dbReference>
<dbReference type="Proteomes" id="UP001234581">
    <property type="component" value="Unassembled WGS sequence"/>
</dbReference>
<accession>A0AAD7UXS7</accession>
<dbReference type="GO" id="GO:0005634">
    <property type="term" value="C:nucleus"/>
    <property type="evidence" value="ECO:0007669"/>
    <property type="project" value="UniProtKB-SubCell"/>
</dbReference>
<dbReference type="PROSITE" id="PS51192">
    <property type="entry name" value="HELICASE_ATP_BIND_1"/>
    <property type="match status" value="1"/>
</dbReference>
<evidence type="ECO:0000256" key="5">
    <source>
        <dbReference type="ARBA" id="ARBA00022806"/>
    </source>
</evidence>
<dbReference type="Gene3D" id="3.30.40.10">
    <property type="entry name" value="Zinc/RING finger domain, C3HC4 (zinc finger)"/>
    <property type="match status" value="1"/>
</dbReference>
<feature type="compositionally biased region" description="Basic and acidic residues" evidence="8">
    <location>
        <begin position="200"/>
        <end position="219"/>
    </location>
</feature>
<dbReference type="Gene3D" id="3.40.50.300">
    <property type="entry name" value="P-loop containing nucleotide triphosphate hydrolases"/>
    <property type="match status" value="1"/>
</dbReference>
<dbReference type="SMART" id="SM00490">
    <property type="entry name" value="HELICc"/>
    <property type="match status" value="1"/>
</dbReference>
<dbReference type="CDD" id="cd18793">
    <property type="entry name" value="SF2_C_SNF"/>
    <property type="match status" value="1"/>
</dbReference>
<evidence type="ECO:0000313" key="13">
    <source>
        <dbReference type="Proteomes" id="UP001234581"/>
    </source>
</evidence>
<dbReference type="Pfam" id="PF00176">
    <property type="entry name" value="SNF2-rel_dom"/>
    <property type="match status" value="2"/>
</dbReference>
<dbReference type="AlphaFoldDB" id="A0AAD7UXS7"/>
<feature type="compositionally biased region" description="Low complexity" evidence="8">
    <location>
        <begin position="7"/>
        <end position="27"/>
    </location>
</feature>
<keyword evidence="7" id="KW-0862">Zinc</keyword>
<feature type="compositionally biased region" description="Acidic residues" evidence="8">
    <location>
        <begin position="305"/>
        <end position="323"/>
    </location>
</feature>
<keyword evidence="6" id="KW-0067">ATP-binding</keyword>
<dbReference type="PANTHER" id="PTHR45626">
    <property type="entry name" value="TRANSCRIPTION TERMINATION FACTOR 2-RELATED"/>
    <property type="match status" value="1"/>
</dbReference>
<evidence type="ECO:0000256" key="7">
    <source>
        <dbReference type="PROSITE-ProRule" id="PRU00175"/>
    </source>
</evidence>
<dbReference type="Gene3D" id="3.40.50.10810">
    <property type="entry name" value="Tandem AAA-ATPase domain"/>
    <property type="match status" value="1"/>
</dbReference>
<dbReference type="InterPro" id="IPR001650">
    <property type="entry name" value="Helicase_C-like"/>
</dbReference>
<dbReference type="SMART" id="SM00487">
    <property type="entry name" value="DEXDc"/>
    <property type="match status" value="1"/>
</dbReference>
<comment type="caution">
    <text evidence="12">The sequence shown here is derived from an EMBL/GenBank/DDBJ whole genome shotgun (WGS) entry which is preliminary data.</text>
</comment>
<dbReference type="InterPro" id="IPR002464">
    <property type="entry name" value="DNA/RNA_helicase_DEAH_CS"/>
</dbReference>
<comment type="similarity">
    <text evidence="2">Belongs to the SNF2/RAD54 helicase family.</text>
</comment>
<dbReference type="EMBL" id="JARTCD010000051">
    <property type="protein sequence ID" value="KAJ8655240.1"/>
    <property type="molecule type" value="Genomic_DNA"/>
</dbReference>
<keyword evidence="5" id="KW-0347">Helicase</keyword>
<evidence type="ECO:0008006" key="14">
    <source>
        <dbReference type="Google" id="ProtNLM"/>
    </source>
</evidence>
<evidence type="ECO:0000256" key="1">
    <source>
        <dbReference type="ARBA" id="ARBA00004123"/>
    </source>
</evidence>
<feature type="region of interest" description="Disordered" evidence="8">
    <location>
        <begin position="257"/>
        <end position="339"/>
    </location>
</feature>
<protein>
    <recommendedName>
        <fullName evidence="14">Dna repair protein rad16</fullName>
    </recommendedName>
</protein>
<dbReference type="InterPro" id="IPR001841">
    <property type="entry name" value="Znf_RING"/>
</dbReference>
<keyword evidence="7" id="KW-0479">Metal-binding</keyword>
<evidence type="ECO:0000256" key="8">
    <source>
        <dbReference type="SAM" id="MobiDB-lite"/>
    </source>
</evidence>
<keyword evidence="4" id="KW-0378">Hydrolase</keyword>
<feature type="compositionally biased region" description="Low complexity" evidence="8">
    <location>
        <begin position="103"/>
        <end position="119"/>
    </location>
</feature>
<dbReference type="InterPro" id="IPR050628">
    <property type="entry name" value="SNF2_RAD54_helicase_TF"/>
</dbReference>
<feature type="compositionally biased region" description="Low complexity" evidence="8">
    <location>
        <begin position="263"/>
        <end position="274"/>
    </location>
</feature>
<dbReference type="RefSeq" id="XP_058340153.1">
    <property type="nucleotide sequence ID" value="XM_058489105.1"/>
</dbReference>
<feature type="compositionally biased region" description="Polar residues" evidence="8">
    <location>
        <begin position="282"/>
        <end position="297"/>
    </location>
</feature>
<dbReference type="InterPro" id="IPR027417">
    <property type="entry name" value="P-loop_NTPase"/>
</dbReference>
<evidence type="ECO:0000259" key="10">
    <source>
        <dbReference type="PROSITE" id="PS51192"/>
    </source>
</evidence>
<evidence type="ECO:0000313" key="12">
    <source>
        <dbReference type="EMBL" id="KAJ8655240.1"/>
    </source>
</evidence>
<feature type="region of interest" description="Disordered" evidence="8">
    <location>
        <begin position="187"/>
        <end position="245"/>
    </location>
</feature>
<dbReference type="SMART" id="SM00184">
    <property type="entry name" value="RING"/>
    <property type="match status" value="1"/>
</dbReference>
<dbReference type="Pfam" id="PF00271">
    <property type="entry name" value="Helicase_C"/>
    <property type="match status" value="1"/>
</dbReference>
<keyword evidence="13" id="KW-1185">Reference proteome</keyword>
<keyword evidence="7" id="KW-0863">Zinc-finger</keyword>
<dbReference type="CDD" id="cd18008">
    <property type="entry name" value="DEXDc_SHPRH-like"/>
    <property type="match status" value="1"/>
</dbReference>
<dbReference type="InterPro" id="IPR049730">
    <property type="entry name" value="SNF2/RAD54-like_C"/>
</dbReference>